<dbReference type="Pfam" id="PF00227">
    <property type="entry name" value="Proteasome"/>
    <property type="match status" value="1"/>
</dbReference>
<name>A0A1G2PK12_TERXR</name>
<evidence type="ECO:0000256" key="3">
    <source>
        <dbReference type="ARBA" id="ARBA00022801"/>
    </source>
</evidence>
<evidence type="ECO:0000256" key="1">
    <source>
        <dbReference type="ARBA" id="ARBA00022490"/>
    </source>
</evidence>
<dbReference type="GO" id="GO:0005839">
    <property type="term" value="C:proteasome core complex"/>
    <property type="evidence" value="ECO:0007669"/>
    <property type="project" value="InterPro"/>
</dbReference>
<keyword evidence="3" id="KW-0378">Hydrolase</keyword>
<dbReference type="GO" id="GO:0051603">
    <property type="term" value="P:proteolysis involved in protein catabolic process"/>
    <property type="evidence" value="ECO:0007669"/>
    <property type="project" value="InterPro"/>
</dbReference>
<dbReference type="InterPro" id="IPR029055">
    <property type="entry name" value="Ntn_hydrolases_N"/>
</dbReference>
<keyword evidence="2" id="KW-0645">Protease</keyword>
<proteinExistence type="predicted"/>
<dbReference type="STRING" id="1802363.A2682_02650"/>
<dbReference type="PANTHER" id="PTHR32194">
    <property type="entry name" value="METALLOPROTEASE TLDD"/>
    <property type="match status" value="1"/>
</dbReference>
<dbReference type="PANTHER" id="PTHR32194:SF0">
    <property type="entry name" value="ATP-DEPENDENT PROTEASE SUBUNIT HSLV"/>
    <property type="match status" value="1"/>
</dbReference>
<dbReference type="Gene3D" id="3.60.20.10">
    <property type="entry name" value="Glutamine Phosphoribosylpyrophosphate, subunit 1, domain 1"/>
    <property type="match status" value="1"/>
</dbReference>
<evidence type="ECO:0000313" key="5">
    <source>
        <dbReference type="Proteomes" id="UP000178690"/>
    </source>
</evidence>
<reference evidence="4 5" key="1">
    <citation type="journal article" date="2016" name="Nat. Commun.">
        <title>Thousands of microbial genomes shed light on interconnected biogeochemical processes in an aquifer system.</title>
        <authorList>
            <person name="Anantharaman K."/>
            <person name="Brown C.T."/>
            <person name="Hug L.A."/>
            <person name="Sharon I."/>
            <person name="Castelle C.J."/>
            <person name="Probst A.J."/>
            <person name="Thomas B.C."/>
            <person name="Singh A."/>
            <person name="Wilkins M.J."/>
            <person name="Karaoz U."/>
            <person name="Brodie E.L."/>
            <person name="Williams K.H."/>
            <person name="Hubbard S.S."/>
            <person name="Banfield J.F."/>
        </authorList>
    </citation>
    <scope>NUCLEOTIDE SEQUENCE [LARGE SCALE GENOMIC DNA]</scope>
    <source>
        <strain evidence="5">RIFCSPHIGHO2_01_FULL_58_15</strain>
    </source>
</reference>
<dbReference type="SUPFAM" id="SSF56235">
    <property type="entry name" value="N-terminal nucleophile aminohydrolases (Ntn hydrolases)"/>
    <property type="match status" value="1"/>
</dbReference>
<dbReference type="GO" id="GO:0005737">
    <property type="term" value="C:cytoplasm"/>
    <property type="evidence" value="ECO:0007669"/>
    <property type="project" value="TreeGrafter"/>
</dbReference>
<dbReference type="InterPro" id="IPR023333">
    <property type="entry name" value="Proteasome_suB-type"/>
</dbReference>
<dbReference type="Proteomes" id="UP000178690">
    <property type="component" value="Unassembled WGS sequence"/>
</dbReference>
<accession>A0A1G2PK12</accession>
<dbReference type="InterPro" id="IPR001353">
    <property type="entry name" value="Proteasome_sua/b"/>
</dbReference>
<evidence type="ECO:0008006" key="6">
    <source>
        <dbReference type="Google" id="ProtNLM"/>
    </source>
</evidence>
<dbReference type="EMBL" id="MHST01000018">
    <property type="protein sequence ID" value="OHA48660.1"/>
    <property type="molecule type" value="Genomic_DNA"/>
</dbReference>
<evidence type="ECO:0000256" key="2">
    <source>
        <dbReference type="ARBA" id="ARBA00022670"/>
    </source>
</evidence>
<comment type="caution">
    <text evidence="4">The sequence shown here is derived from an EMBL/GenBank/DDBJ whole genome shotgun (WGS) entry which is preliminary data.</text>
</comment>
<keyword evidence="1" id="KW-0963">Cytoplasm</keyword>
<organism evidence="4 5">
    <name type="scientific">Terrybacteria sp. (strain RIFCSPHIGHO2_01_FULL_58_15)</name>
    <dbReference type="NCBI Taxonomy" id="1802363"/>
    <lineage>
        <taxon>Bacteria</taxon>
        <taxon>Candidatus Terryibacteriota</taxon>
    </lineage>
</organism>
<dbReference type="CDD" id="cd01906">
    <property type="entry name" value="proteasome_protease_HslV"/>
    <property type="match status" value="1"/>
</dbReference>
<dbReference type="GO" id="GO:0008233">
    <property type="term" value="F:peptidase activity"/>
    <property type="evidence" value="ECO:0007669"/>
    <property type="project" value="UniProtKB-KW"/>
</dbReference>
<evidence type="ECO:0000313" key="4">
    <source>
        <dbReference type="EMBL" id="OHA48660.1"/>
    </source>
</evidence>
<dbReference type="AlphaFoldDB" id="A0A1G2PK12"/>
<gene>
    <name evidence="4" type="ORF">A2682_02650</name>
</gene>
<protein>
    <recommendedName>
        <fullName evidence="6">Proteasome endopeptidase complex</fullName>
    </recommendedName>
</protein>
<sequence>MSDFLSRVIAGGDIQRLFPPISFGAPGDAKLFATHATTIVGVCAKDAAVVCADTQATNTQKLDRYREPVSKLTIAGEYGVVGIAGAPGPGLKSTRLFQVAVSAEQCLTGGVVSVEKYGLMLQDIATQLFPLVMSTGGELAVAFLLGCYDTESRTGRVVTIDPTGFLLEHKETGYVAIGSGADPAQDWLDENYRGRASASTAQEALRAGIGALRKAAERNAGTGEPFCAVILNKDGARTVPHGEIDAVLNDIRGGVHGR</sequence>